<dbReference type="EMBL" id="AZDY01000038">
    <property type="protein sequence ID" value="KRK82230.1"/>
    <property type="molecule type" value="Genomic_DNA"/>
</dbReference>
<evidence type="ECO:0000256" key="5">
    <source>
        <dbReference type="PIRSR" id="PIRSR000097-2"/>
    </source>
</evidence>
<feature type="active site" description="Proton donor" evidence="4">
    <location>
        <position position="58"/>
    </location>
</feature>
<dbReference type="PANTHER" id="PTHR43827">
    <property type="entry name" value="2,5-DIKETO-D-GLUCONIC ACID REDUCTASE"/>
    <property type="match status" value="1"/>
</dbReference>
<evidence type="ECO:0000256" key="6">
    <source>
        <dbReference type="PIRSR" id="PIRSR000097-3"/>
    </source>
</evidence>
<dbReference type="PANTHER" id="PTHR43827:SF3">
    <property type="entry name" value="NADP-DEPENDENT OXIDOREDUCTASE DOMAIN-CONTAINING PROTEIN"/>
    <property type="match status" value="1"/>
</dbReference>
<dbReference type="PATRIC" id="fig|1423788.3.peg.2304"/>
<feature type="site" description="Lowers pKa of active site Tyr" evidence="6">
    <location>
        <position position="83"/>
    </location>
</feature>
<dbReference type="InterPro" id="IPR023210">
    <property type="entry name" value="NADP_OxRdtase_dom"/>
</dbReference>
<dbReference type="AlphaFoldDB" id="A0A0R1KF68"/>
<dbReference type="STRING" id="1423788.FC78_GL002234"/>
<dbReference type="PROSITE" id="PS00062">
    <property type="entry name" value="ALDOKETO_REDUCTASE_2"/>
    <property type="match status" value="1"/>
</dbReference>
<keyword evidence="9" id="KW-1185">Reference proteome</keyword>
<dbReference type="PRINTS" id="PR00069">
    <property type="entry name" value="ALDKETRDTASE"/>
</dbReference>
<accession>A0A0R1KF68</accession>
<dbReference type="FunFam" id="3.20.20.100:FF:000002">
    <property type="entry name" value="2,5-diketo-D-gluconic acid reductase A"/>
    <property type="match status" value="1"/>
</dbReference>
<dbReference type="InterPro" id="IPR036812">
    <property type="entry name" value="NAD(P)_OxRdtase_dom_sf"/>
</dbReference>
<feature type="binding site" evidence="5">
    <location>
        <position position="116"/>
    </location>
    <ligand>
        <name>substrate</name>
    </ligand>
</feature>
<dbReference type="PIRSF" id="PIRSF000097">
    <property type="entry name" value="AKR"/>
    <property type="match status" value="1"/>
</dbReference>
<feature type="domain" description="NADP-dependent oxidoreductase" evidence="7">
    <location>
        <begin position="25"/>
        <end position="272"/>
    </location>
</feature>
<protein>
    <submittedName>
        <fullName evidence="8">Oxidoreductase</fullName>
    </submittedName>
</protein>
<evidence type="ECO:0000256" key="4">
    <source>
        <dbReference type="PIRSR" id="PIRSR000097-1"/>
    </source>
</evidence>
<gene>
    <name evidence="8" type="ORF">FC78_GL002234</name>
</gene>
<dbReference type="Pfam" id="PF00248">
    <property type="entry name" value="Aldo_ket_red"/>
    <property type="match status" value="1"/>
</dbReference>
<evidence type="ECO:0000256" key="2">
    <source>
        <dbReference type="ARBA" id="ARBA00022857"/>
    </source>
</evidence>
<dbReference type="Gene3D" id="3.20.20.100">
    <property type="entry name" value="NADP-dependent oxidoreductase domain"/>
    <property type="match status" value="1"/>
</dbReference>
<proteinExistence type="inferred from homology"/>
<evidence type="ECO:0000313" key="9">
    <source>
        <dbReference type="Proteomes" id="UP000051515"/>
    </source>
</evidence>
<dbReference type="SUPFAM" id="SSF51430">
    <property type="entry name" value="NAD(P)-linked oxidoreductase"/>
    <property type="match status" value="1"/>
</dbReference>
<dbReference type="GO" id="GO:0016616">
    <property type="term" value="F:oxidoreductase activity, acting on the CH-OH group of donors, NAD or NADP as acceptor"/>
    <property type="evidence" value="ECO:0007669"/>
    <property type="project" value="UniProtKB-ARBA"/>
</dbReference>
<comment type="caution">
    <text evidence="8">The sequence shown here is derived from an EMBL/GenBank/DDBJ whole genome shotgun (WGS) entry which is preliminary data.</text>
</comment>
<dbReference type="InterPro" id="IPR020471">
    <property type="entry name" value="AKR"/>
</dbReference>
<keyword evidence="3" id="KW-0560">Oxidoreductase</keyword>
<reference evidence="8 9" key="1">
    <citation type="journal article" date="2015" name="Genome Announc.">
        <title>Expanding the biotechnology potential of lactobacilli through comparative genomics of 213 strains and associated genera.</title>
        <authorList>
            <person name="Sun Z."/>
            <person name="Harris H.M."/>
            <person name="McCann A."/>
            <person name="Guo C."/>
            <person name="Argimon S."/>
            <person name="Zhang W."/>
            <person name="Yang X."/>
            <person name="Jeffery I.B."/>
            <person name="Cooney J.C."/>
            <person name="Kagawa T.F."/>
            <person name="Liu W."/>
            <person name="Song Y."/>
            <person name="Salvetti E."/>
            <person name="Wrobel A."/>
            <person name="Rasinkangas P."/>
            <person name="Parkhill J."/>
            <person name="Rea M.C."/>
            <person name="O'Sullivan O."/>
            <person name="Ritari J."/>
            <person name="Douillard F.P."/>
            <person name="Paul Ross R."/>
            <person name="Yang R."/>
            <person name="Briner A.E."/>
            <person name="Felis G.E."/>
            <person name="de Vos W.M."/>
            <person name="Barrangou R."/>
            <person name="Klaenhammer T.R."/>
            <person name="Caufield P.W."/>
            <person name="Cui Y."/>
            <person name="Zhang H."/>
            <person name="O'Toole P.W."/>
        </authorList>
    </citation>
    <scope>NUCLEOTIDE SEQUENCE [LARGE SCALE GENOMIC DNA]</scope>
    <source>
        <strain evidence="8 9">DSM 19674</strain>
    </source>
</reference>
<keyword evidence="2" id="KW-0521">NADP</keyword>
<evidence type="ECO:0000259" key="7">
    <source>
        <dbReference type="Pfam" id="PF00248"/>
    </source>
</evidence>
<comment type="similarity">
    <text evidence="1">Belongs to the aldo/keto reductase family.</text>
</comment>
<evidence type="ECO:0000256" key="3">
    <source>
        <dbReference type="ARBA" id="ARBA00023002"/>
    </source>
</evidence>
<evidence type="ECO:0000313" key="8">
    <source>
        <dbReference type="EMBL" id="KRK82230.1"/>
    </source>
</evidence>
<name>A0A0R1KF68_9LACO</name>
<evidence type="ECO:0000256" key="1">
    <source>
        <dbReference type="ARBA" id="ARBA00007905"/>
    </source>
</evidence>
<dbReference type="Proteomes" id="UP000051515">
    <property type="component" value="Unassembled WGS sequence"/>
</dbReference>
<dbReference type="PROSITE" id="PS00798">
    <property type="entry name" value="ALDOKETO_REDUCTASE_1"/>
    <property type="match status" value="1"/>
</dbReference>
<dbReference type="CDD" id="cd19071">
    <property type="entry name" value="AKR_AKR1-5-like"/>
    <property type="match status" value="1"/>
</dbReference>
<sequence>MEGAFFMTKLTDTFEIYNGVKIPKVAFGTWQIPAEDARQAVHDAIDTGYRHIDTALVYQNEKEVGQGIKDSGVKREDLFVTSKLPAETKNYDDALNDFETTMKNLDLDYLDLYLIHAPWPWGQIGANYDKENQDVWRAMEKIYASGRVKAIGVSNFNVHDLENVLQTAKVKPMVDQIQYYVGFTEPKITKFAQAHDILVEAYSPLATGGLIHNQDVLKIAEKYNVSVPQLAIQFVIQNGVLPLPKAVHKAHIEDNAKLDFEISAEDMETLNNMSDTAPSHFHNSTQG</sequence>
<dbReference type="InterPro" id="IPR018170">
    <property type="entry name" value="Aldo/ket_reductase_CS"/>
</dbReference>
<organism evidence="8 9">
    <name type="scientific">Companilactobacillus bobalius DSM 19674</name>
    <dbReference type="NCBI Taxonomy" id="1423788"/>
    <lineage>
        <taxon>Bacteria</taxon>
        <taxon>Bacillati</taxon>
        <taxon>Bacillota</taxon>
        <taxon>Bacilli</taxon>
        <taxon>Lactobacillales</taxon>
        <taxon>Lactobacillaceae</taxon>
        <taxon>Companilactobacillus</taxon>
        <taxon>Companilactobacillus bobalius</taxon>
    </lineage>
</organism>